<organism evidence="6 7">
    <name type="scientific">Asaia bogorensis</name>
    <dbReference type="NCBI Taxonomy" id="91915"/>
    <lineage>
        <taxon>Bacteria</taxon>
        <taxon>Pseudomonadati</taxon>
        <taxon>Pseudomonadota</taxon>
        <taxon>Alphaproteobacteria</taxon>
        <taxon>Acetobacterales</taxon>
        <taxon>Acetobacteraceae</taxon>
        <taxon>Asaia</taxon>
    </lineage>
</organism>
<dbReference type="GO" id="GO:0016811">
    <property type="term" value="F:hydrolase activity, acting on carbon-nitrogen (but not peptide) bonds, in linear amides"/>
    <property type="evidence" value="ECO:0007669"/>
    <property type="project" value="TreeGrafter"/>
</dbReference>
<dbReference type="InterPro" id="IPR024087">
    <property type="entry name" value="Creatininase-like_sf"/>
</dbReference>
<evidence type="ECO:0000256" key="2">
    <source>
        <dbReference type="ARBA" id="ARBA00022723"/>
    </source>
</evidence>
<reference evidence="6 7" key="1">
    <citation type="journal article" date="2014" name="Genome Biol. Evol.">
        <title>Acetic acid bacteria genomes reveal functional traits for adaptation to life in insect guts.</title>
        <authorList>
            <person name="Chouaia B."/>
            <person name="Gaiarsa S."/>
            <person name="Crotti E."/>
            <person name="Comandatore F."/>
            <person name="Degli Esposti M."/>
            <person name="Ricci I."/>
            <person name="Alma A."/>
            <person name="Favia G."/>
            <person name="Bandi C."/>
            <person name="Daffonchio D."/>
        </authorList>
    </citation>
    <scope>NUCLEOTIDE SEQUENCE [LARGE SCALE GENOMIC DNA]</scope>
    <source>
        <strain evidence="6 7">SF2.1</strain>
    </source>
</reference>
<dbReference type="Proteomes" id="UP000027583">
    <property type="component" value="Unassembled WGS sequence"/>
</dbReference>
<comment type="cofactor">
    <cofactor evidence="1">
        <name>Zn(2+)</name>
        <dbReference type="ChEBI" id="CHEBI:29105"/>
    </cofactor>
</comment>
<comment type="caution">
    <text evidence="6">The sequence shown here is derived from an EMBL/GenBank/DDBJ whole genome shotgun (WGS) entry which is preliminary data.</text>
</comment>
<dbReference type="PANTHER" id="PTHR35005:SF1">
    <property type="entry name" value="2-AMINO-5-FORMYLAMINO-6-RIBOSYLAMINOPYRIMIDIN-4(3H)-ONE 5'-MONOPHOSPHATE DEFORMYLASE"/>
    <property type="match status" value="1"/>
</dbReference>
<dbReference type="GO" id="GO:0046872">
    <property type="term" value="F:metal ion binding"/>
    <property type="evidence" value="ECO:0007669"/>
    <property type="project" value="UniProtKB-KW"/>
</dbReference>
<evidence type="ECO:0000313" key="6">
    <source>
        <dbReference type="EMBL" id="CDG40455.1"/>
    </source>
</evidence>
<proteinExistence type="inferred from homology"/>
<evidence type="ECO:0000256" key="5">
    <source>
        <dbReference type="ARBA" id="ARBA00024029"/>
    </source>
</evidence>
<evidence type="ECO:0000256" key="4">
    <source>
        <dbReference type="ARBA" id="ARBA00022833"/>
    </source>
</evidence>
<name>A0A060QHL5_9PROT</name>
<evidence type="ECO:0000313" key="7">
    <source>
        <dbReference type="Proteomes" id="UP000027583"/>
    </source>
</evidence>
<evidence type="ECO:0000256" key="3">
    <source>
        <dbReference type="ARBA" id="ARBA00022801"/>
    </source>
</evidence>
<reference evidence="6 7" key="2">
    <citation type="journal article" date="2014" name="PLoS ONE">
        <title>Evolution of mitochondria reconstructed from the energy metabolism of living bacteria.</title>
        <authorList>
            <person name="Degli Esposti M."/>
            <person name="Chouaia B."/>
            <person name="Comandatore F."/>
            <person name="Crotti E."/>
            <person name="Sassera D."/>
            <person name="Lievens P.M."/>
            <person name="Daffonchio D."/>
            <person name="Bandi C."/>
        </authorList>
    </citation>
    <scope>NUCLEOTIDE SEQUENCE [LARGE SCALE GENOMIC DNA]</scope>
    <source>
        <strain evidence="6 7">SF2.1</strain>
    </source>
</reference>
<protein>
    <submittedName>
        <fullName evidence="6">Creatinine amidohydrolase</fullName>
        <ecNumber evidence="6">3.5.2.10</ecNumber>
    </submittedName>
</protein>
<dbReference type="SUPFAM" id="SSF102215">
    <property type="entry name" value="Creatininase"/>
    <property type="match status" value="1"/>
</dbReference>
<keyword evidence="2" id="KW-0479">Metal-binding</keyword>
<dbReference type="Pfam" id="PF02633">
    <property type="entry name" value="Creatininase"/>
    <property type="match status" value="1"/>
</dbReference>
<dbReference type="GO" id="GO:0009231">
    <property type="term" value="P:riboflavin biosynthetic process"/>
    <property type="evidence" value="ECO:0007669"/>
    <property type="project" value="TreeGrafter"/>
</dbReference>
<dbReference type="Gene3D" id="3.40.50.10310">
    <property type="entry name" value="Creatininase"/>
    <property type="match status" value="1"/>
</dbReference>
<dbReference type="InterPro" id="IPR003785">
    <property type="entry name" value="Creatininase/forma_Hydrolase"/>
</dbReference>
<dbReference type="EC" id="3.5.2.10" evidence="6"/>
<keyword evidence="3 6" id="KW-0378">Hydrolase</keyword>
<comment type="similarity">
    <text evidence="5">Belongs to the creatininase superfamily.</text>
</comment>
<dbReference type="eggNOG" id="COG1402">
    <property type="taxonomic scope" value="Bacteria"/>
</dbReference>
<gene>
    <name evidence="6" type="ORF">ASAP_2410</name>
</gene>
<evidence type="ECO:0000256" key="1">
    <source>
        <dbReference type="ARBA" id="ARBA00001947"/>
    </source>
</evidence>
<dbReference type="EMBL" id="CBLX010000017">
    <property type="protein sequence ID" value="CDG40455.1"/>
    <property type="molecule type" value="Genomic_DNA"/>
</dbReference>
<dbReference type="AlphaFoldDB" id="A0A060QHL5"/>
<dbReference type="PANTHER" id="PTHR35005">
    <property type="entry name" value="3-DEHYDRO-SCYLLO-INOSOSE HYDROLASE"/>
    <property type="match status" value="1"/>
</dbReference>
<accession>A0A060QHL5</accession>
<keyword evidence="4" id="KW-0862">Zinc</keyword>
<dbReference type="GO" id="GO:0047789">
    <property type="term" value="F:creatininase activity"/>
    <property type="evidence" value="ECO:0007669"/>
    <property type="project" value="UniProtKB-EC"/>
</dbReference>
<sequence>MQGKAYHVSGFPVKDLGLAFIPDVRRAACLLVASALTCLIRPSTGHAETVSFARLTWTEIQSRIQSGTDTIIVPVGGTEQSGPYIAVGKHNVRAELQAERIAARLGHTLVAPVIAYVPEGGTSPRTSHMRFAGTISIPPAVFEGLIMGAGDSFHVQGFRRVVFIADHGGYLSYLKAAVDKLNNKWRGQGEAIYLAAYYDSIGTRYAEILRQKGYGKDLGKHADLSDTALMLAIDPTMVREQALHSAALPDSAQGVYGGDPRPATVALGQIGTAIQVQAALDALGASR</sequence>